<sequence>MVAARTSRYGAGEISAGAVAARLHADNAPGSSPLSARKIT</sequence>
<dbReference type="AlphaFoldDB" id="A0A1G7BC54"/>
<organism evidence="1 2">
    <name type="scientific">Streptomyces prasinopilosus</name>
    <dbReference type="NCBI Taxonomy" id="67344"/>
    <lineage>
        <taxon>Bacteria</taxon>
        <taxon>Bacillati</taxon>
        <taxon>Actinomycetota</taxon>
        <taxon>Actinomycetes</taxon>
        <taxon>Kitasatosporales</taxon>
        <taxon>Streptomycetaceae</taxon>
        <taxon>Streptomyces</taxon>
    </lineage>
</organism>
<name>A0A1G7BC54_9ACTN</name>
<dbReference type="Proteomes" id="UP000182100">
    <property type="component" value="Unassembled WGS sequence"/>
</dbReference>
<reference evidence="2" key="1">
    <citation type="submission" date="2016-10" db="EMBL/GenBank/DDBJ databases">
        <authorList>
            <person name="Varghese N."/>
            <person name="Submissions S."/>
        </authorList>
    </citation>
    <scope>NUCLEOTIDE SEQUENCE [LARGE SCALE GENOMIC DNA]</scope>
    <source>
        <strain evidence="2">CGMCC 4.3504</strain>
    </source>
</reference>
<evidence type="ECO:0000313" key="2">
    <source>
        <dbReference type="Proteomes" id="UP000182100"/>
    </source>
</evidence>
<keyword evidence="2" id="KW-1185">Reference proteome</keyword>
<dbReference type="EMBL" id="FMZK01000022">
    <property type="protein sequence ID" value="SDE24601.1"/>
    <property type="molecule type" value="Genomic_DNA"/>
</dbReference>
<evidence type="ECO:0000313" key="1">
    <source>
        <dbReference type="EMBL" id="SDE24601.1"/>
    </source>
</evidence>
<proteinExistence type="predicted"/>
<protein>
    <submittedName>
        <fullName evidence="1">Uncharacterized protein</fullName>
    </submittedName>
</protein>
<dbReference type="RefSeq" id="WP_280519601.1">
    <property type="nucleotide sequence ID" value="NZ_FMZK01000022.1"/>
</dbReference>
<gene>
    <name evidence="1" type="ORF">SAMN05216505_12242</name>
</gene>
<accession>A0A1G7BC54</accession>